<dbReference type="InterPro" id="IPR013216">
    <property type="entry name" value="Methyltransf_11"/>
</dbReference>
<dbReference type="Proteomes" id="UP000031532">
    <property type="component" value="Unassembled WGS sequence"/>
</dbReference>
<reference evidence="2 3" key="1">
    <citation type="journal article" date="2015" name="Genome Announc.">
        <title>Draft Genome Sequence of the Terrestrial Cyanobacterium Scytonema millei VB511283, Isolated from Eastern India.</title>
        <authorList>
            <person name="Sen D."/>
            <person name="Chandrababunaidu M.M."/>
            <person name="Singh D."/>
            <person name="Sanghi N."/>
            <person name="Ghorai A."/>
            <person name="Mishra G.P."/>
            <person name="Madduluri M."/>
            <person name="Adhikary S.P."/>
            <person name="Tripathy S."/>
        </authorList>
    </citation>
    <scope>NUCLEOTIDE SEQUENCE [LARGE SCALE GENOMIC DNA]</scope>
    <source>
        <strain evidence="2 3">VB511283</strain>
    </source>
</reference>
<dbReference type="AlphaFoldDB" id="A0A9X5E219"/>
<feature type="domain" description="Methyltransferase type 11" evidence="1">
    <location>
        <begin position="44"/>
        <end position="137"/>
    </location>
</feature>
<dbReference type="InterPro" id="IPR029063">
    <property type="entry name" value="SAM-dependent_MTases_sf"/>
</dbReference>
<evidence type="ECO:0000259" key="1">
    <source>
        <dbReference type="Pfam" id="PF08241"/>
    </source>
</evidence>
<name>A0A9X5E219_9CYAN</name>
<dbReference type="GO" id="GO:0032259">
    <property type="term" value="P:methylation"/>
    <property type="evidence" value="ECO:0007669"/>
    <property type="project" value="UniProtKB-KW"/>
</dbReference>
<gene>
    <name evidence="2" type="ORF">QH73_0004090</name>
</gene>
<dbReference type="EMBL" id="JTJC03000001">
    <property type="protein sequence ID" value="NHC33851.1"/>
    <property type="molecule type" value="Genomic_DNA"/>
</dbReference>
<organism evidence="2 3">
    <name type="scientific">Scytonema millei VB511283</name>
    <dbReference type="NCBI Taxonomy" id="1245923"/>
    <lineage>
        <taxon>Bacteria</taxon>
        <taxon>Bacillati</taxon>
        <taxon>Cyanobacteriota</taxon>
        <taxon>Cyanophyceae</taxon>
        <taxon>Nostocales</taxon>
        <taxon>Scytonemataceae</taxon>
        <taxon>Scytonema</taxon>
    </lineage>
</organism>
<dbReference type="OrthoDB" id="9790457at2"/>
<keyword evidence="2" id="KW-0808">Transferase</keyword>
<protein>
    <submittedName>
        <fullName evidence="2">Class I SAM-dependent methyltransferase</fullName>
    </submittedName>
</protein>
<dbReference type="SUPFAM" id="SSF53335">
    <property type="entry name" value="S-adenosyl-L-methionine-dependent methyltransferases"/>
    <property type="match status" value="1"/>
</dbReference>
<dbReference type="GO" id="GO:0008757">
    <property type="term" value="F:S-adenosylmethionine-dependent methyltransferase activity"/>
    <property type="evidence" value="ECO:0007669"/>
    <property type="project" value="InterPro"/>
</dbReference>
<proteinExistence type="predicted"/>
<keyword evidence="3" id="KW-1185">Reference proteome</keyword>
<accession>A0A9X5E219</accession>
<comment type="caution">
    <text evidence="2">The sequence shown here is derived from an EMBL/GenBank/DDBJ whole genome shotgun (WGS) entry which is preliminary data.</text>
</comment>
<sequence length="213" mass="24114">MIDSNTKSYEELNQEQEFHETDTFTIDRYKQFFRHLSIHTKTVLDVGCNTGRGGKVLKELNSELQLFGLDCLKSSLKKIPSGIYKQKICSYSTDIKMESSSVDGIVAGEFIEHLYDEDIERTLQEFYRLLKPKGKLLLTTPNPNYLLLKLSGGSVIGGAHVSEHYSFELKQKLKQIGFLKVQVFGSGKVSRLLSENFPILALYGSYLITAEKS</sequence>
<evidence type="ECO:0000313" key="3">
    <source>
        <dbReference type="Proteomes" id="UP000031532"/>
    </source>
</evidence>
<keyword evidence="2" id="KW-0489">Methyltransferase</keyword>
<dbReference type="Pfam" id="PF08241">
    <property type="entry name" value="Methyltransf_11"/>
    <property type="match status" value="1"/>
</dbReference>
<evidence type="ECO:0000313" key="2">
    <source>
        <dbReference type="EMBL" id="NHC33851.1"/>
    </source>
</evidence>
<dbReference type="Gene3D" id="3.40.50.150">
    <property type="entry name" value="Vaccinia Virus protein VP39"/>
    <property type="match status" value="1"/>
</dbReference>
<dbReference type="RefSeq" id="WP_039715330.1">
    <property type="nucleotide sequence ID" value="NZ_JTJC03000001.1"/>
</dbReference>